<dbReference type="AlphaFoldDB" id="A0A433HRZ5"/>
<evidence type="ECO:0000259" key="1">
    <source>
        <dbReference type="Pfam" id="PF14104"/>
    </source>
</evidence>
<accession>A0A433HRZ5</accession>
<organism evidence="2 3">
    <name type="scientific">Peribacillus cavernae</name>
    <dbReference type="NCBI Taxonomy" id="1674310"/>
    <lineage>
        <taxon>Bacteria</taxon>
        <taxon>Bacillati</taxon>
        <taxon>Bacillota</taxon>
        <taxon>Bacilli</taxon>
        <taxon>Bacillales</taxon>
        <taxon>Bacillaceae</taxon>
        <taxon>Peribacillus</taxon>
    </lineage>
</organism>
<dbReference type="InterPro" id="IPR025457">
    <property type="entry name" value="DUF4277"/>
</dbReference>
<sequence>MYACFPPSFAHFCDELNVVKHINDRVSWDSNRAEMSPGQAIKALVINLFVKREPLYRVNEFCKRGDFQFI</sequence>
<dbReference type="OrthoDB" id="2372391at2"/>
<protein>
    <submittedName>
        <fullName evidence="2">DUF4277 domain-containing protein</fullName>
    </submittedName>
</protein>
<proteinExistence type="predicted"/>
<dbReference type="Pfam" id="PF14104">
    <property type="entry name" value="DUF4277"/>
    <property type="match status" value="1"/>
</dbReference>
<gene>
    <name evidence="2" type="ORF">ELQ35_05415</name>
</gene>
<dbReference type="RefSeq" id="WP_126863931.1">
    <property type="nucleotide sequence ID" value="NZ_JAUSTX010000005.1"/>
</dbReference>
<keyword evidence="3" id="KW-1185">Reference proteome</keyword>
<reference evidence="2 3" key="1">
    <citation type="submission" date="2018-12" db="EMBL/GenBank/DDBJ databases">
        <title>Bacillus chawlae sp. nov., Bacillus glennii sp. nov., and Bacillus saganii sp. nov. Isolated from the Vehicle Assembly Building at Kennedy Space Center where the Viking Spacecraft were Assembled.</title>
        <authorList>
            <person name="Seuylemezian A."/>
            <person name="Vaishampayan P."/>
        </authorList>
    </citation>
    <scope>NUCLEOTIDE SEQUENCE [LARGE SCALE GENOMIC DNA]</scope>
    <source>
        <strain evidence="2 3">L5</strain>
    </source>
</reference>
<evidence type="ECO:0000313" key="3">
    <source>
        <dbReference type="Proteomes" id="UP000267430"/>
    </source>
</evidence>
<dbReference type="Proteomes" id="UP000267430">
    <property type="component" value="Unassembled WGS sequence"/>
</dbReference>
<name>A0A433HRZ5_9BACI</name>
<feature type="domain" description="DUF4277" evidence="1">
    <location>
        <begin position="10"/>
        <end position="64"/>
    </location>
</feature>
<dbReference type="EMBL" id="RYZZ01000006">
    <property type="protein sequence ID" value="RUQ31146.1"/>
    <property type="molecule type" value="Genomic_DNA"/>
</dbReference>
<evidence type="ECO:0000313" key="2">
    <source>
        <dbReference type="EMBL" id="RUQ31146.1"/>
    </source>
</evidence>
<comment type="caution">
    <text evidence="2">The sequence shown here is derived from an EMBL/GenBank/DDBJ whole genome shotgun (WGS) entry which is preliminary data.</text>
</comment>